<dbReference type="Pfam" id="PF13456">
    <property type="entry name" value="RVT_3"/>
    <property type="match status" value="1"/>
</dbReference>
<name>A0A061DN20_THECC</name>
<dbReference type="InterPro" id="IPR036397">
    <property type="entry name" value="RNaseH_sf"/>
</dbReference>
<dbReference type="CDD" id="cd06222">
    <property type="entry name" value="RNase_H_like"/>
    <property type="match status" value="1"/>
</dbReference>
<organism evidence="2 3">
    <name type="scientific">Theobroma cacao</name>
    <name type="common">Cacao</name>
    <name type="synonym">Cocoa</name>
    <dbReference type="NCBI Taxonomy" id="3641"/>
    <lineage>
        <taxon>Eukaryota</taxon>
        <taxon>Viridiplantae</taxon>
        <taxon>Streptophyta</taxon>
        <taxon>Embryophyta</taxon>
        <taxon>Tracheophyta</taxon>
        <taxon>Spermatophyta</taxon>
        <taxon>Magnoliopsida</taxon>
        <taxon>eudicotyledons</taxon>
        <taxon>Gunneridae</taxon>
        <taxon>Pentapetalae</taxon>
        <taxon>rosids</taxon>
        <taxon>malvids</taxon>
        <taxon>Malvales</taxon>
        <taxon>Malvaceae</taxon>
        <taxon>Byttnerioideae</taxon>
        <taxon>Theobroma</taxon>
    </lineage>
</organism>
<dbReference type="OMA" id="CISHIHR"/>
<dbReference type="Proteomes" id="UP000026915">
    <property type="component" value="Chromosome 1"/>
</dbReference>
<dbReference type="Gene3D" id="3.30.420.10">
    <property type="entry name" value="Ribonuclease H-like superfamily/Ribonuclease H"/>
    <property type="match status" value="1"/>
</dbReference>
<dbReference type="PANTHER" id="PTHR47723:SF23">
    <property type="entry name" value="REVERSE TRANSCRIPTASE-LIKE PROTEIN"/>
    <property type="match status" value="1"/>
</dbReference>
<dbReference type="GO" id="GO:0004523">
    <property type="term" value="F:RNA-DNA hybrid ribonuclease activity"/>
    <property type="evidence" value="ECO:0007669"/>
    <property type="project" value="InterPro"/>
</dbReference>
<dbReference type="InterPro" id="IPR044730">
    <property type="entry name" value="RNase_H-like_dom_plant"/>
</dbReference>
<dbReference type="GO" id="GO:0003676">
    <property type="term" value="F:nucleic acid binding"/>
    <property type="evidence" value="ECO:0007669"/>
    <property type="project" value="InterPro"/>
</dbReference>
<sequence length="241" mass="27642">MAQVCYFFNNDEWDVDKLNSVLPEEMVAEILKIPLNTSSTNMAYWVSTSDGDFTIKSAWEIIWQKDLFKRWQWRGDLQIAQAWGLMFQRASPPSPKIFSWHKPLTGEFKLNVDDSSKHNCQNAAGSGLLRDHTGIVIFGFSKNFRLYISLQAELMALHRGLLLCIEYNVSRIWIEMNAKVVVQMIHEGNKGSSQTRYLLASIRKCLNAISYCISHIHREGNQVVDHLSNQGHSDKNLHVLS</sequence>
<evidence type="ECO:0000313" key="2">
    <source>
        <dbReference type="EMBL" id="EOX93822.1"/>
    </source>
</evidence>
<dbReference type="HOGENOM" id="CLU_1032152_0_0_1"/>
<accession>A0A061DN20</accession>
<proteinExistence type="predicted"/>
<dbReference type="InterPro" id="IPR012337">
    <property type="entry name" value="RNaseH-like_sf"/>
</dbReference>
<protein>
    <recommendedName>
        <fullName evidence="1">RNase H type-1 domain-containing protein</fullName>
    </recommendedName>
</protein>
<feature type="domain" description="RNase H type-1" evidence="1">
    <location>
        <begin position="111"/>
        <end position="230"/>
    </location>
</feature>
<dbReference type="InParanoid" id="A0A061DN20"/>
<dbReference type="InterPro" id="IPR002156">
    <property type="entry name" value="RNaseH_domain"/>
</dbReference>
<dbReference type="PANTHER" id="PTHR47723">
    <property type="entry name" value="OS05G0353850 PROTEIN"/>
    <property type="match status" value="1"/>
</dbReference>
<keyword evidence="3" id="KW-1185">Reference proteome</keyword>
<evidence type="ECO:0000313" key="3">
    <source>
        <dbReference type="Proteomes" id="UP000026915"/>
    </source>
</evidence>
<dbReference type="EMBL" id="CM001879">
    <property type="protein sequence ID" value="EOX93822.1"/>
    <property type="molecule type" value="Genomic_DNA"/>
</dbReference>
<dbReference type="AlphaFoldDB" id="A0A061DN20"/>
<dbReference type="eggNOG" id="KOG1075">
    <property type="taxonomic scope" value="Eukaryota"/>
</dbReference>
<evidence type="ECO:0000259" key="1">
    <source>
        <dbReference type="Pfam" id="PF13456"/>
    </source>
</evidence>
<dbReference type="SUPFAM" id="SSF53098">
    <property type="entry name" value="Ribonuclease H-like"/>
    <property type="match status" value="1"/>
</dbReference>
<dbReference type="InterPro" id="IPR053151">
    <property type="entry name" value="RNase_H-like"/>
</dbReference>
<gene>
    <name evidence="2" type="ORF">TCM_002766</name>
</gene>
<reference evidence="2 3" key="1">
    <citation type="journal article" date="2013" name="Genome Biol.">
        <title>The genome sequence of the most widely cultivated cacao type and its use to identify candidate genes regulating pod color.</title>
        <authorList>
            <person name="Motamayor J.C."/>
            <person name="Mockaitis K."/>
            <person name="Schmutz J."/>
            <person name="Haiminen N."/>
            <person name="Iii D.L."/>
            <person name="Cornejo O."/>
            <person name="Findley S.D."/>
            <person name="Zheng P."/>
            <person name="Utro F."/>
            <person name="Royaert S."/>
            <person name="Saski C."/>
            <person name="Jenkins J."/>
            <person name="Podicheti R."/>
            <person name="Zhao M."/>
            <person name="Scheffler B.E."/>
            <person name="Stack J.C."/>
            <person name="Feltus F.A."/>
            <person name="Mustiga G.M."/>
            <person name="Amores F."/>
            <person name="Phillips W."/>
            <person name="Marelli J.P."/>
            <person name="May G.D."/>
            <person name="Shapiro H."/>
            <person name="Ma J."/>
            <person name="Bustamante C.D."/>
            <person name="Schnell R.J."/>
            <person name="Main D."/>
            <person name="Gilbert D."/>
            <person name="Parida L."/>
            <person name="Kuhn D.N."/>
        </authorList>
    </citation>
    <scope>NUCLEOTIDE SEQUENCE [LARGE SCALE GENOMIC DNA]</scope>
    <source>
        <strain evidence="3">cv. Matina 1-6</strain>
    </source>
</reference>
<dbReference type="Gramene" id="EOX93822">
    <property type="protein sequence ID" value="EOX93822"/>
    <property type="gene ID" value="TCM_002766"/>
</dbReference>